<feature type="compositionally biased region" description="Low complexity" evidence="7">
    <location>
        <begin position="723"/>
        <end position="735"/>
    </location>
</feature>
<dbReference type="Gene3D" id="2.60.120.330">
    <property type="entry name" value="B-lactam Antibiotic, Isopenicillin N Synthase, Chain"/>
    <property type="match status" value="2"/>
</dbReference>
<keyword evidence="4 8" id="KW-0732">Signal</keyword>
<feature type="chain" id="PRO_5003492038" description="CFEM domain-containing protein" evidence="8">
    <location>
        <begin position="23"/>
        <end position="1868"/>
    </location>
</feature>
<dbReference type="eggNOG" id="KOG0531">
    <property type="taxonomic scope" value="Eukaryota"/>
</dbReference>
<feature type="compositionally biased region" description="Polar residues" evidence="7">
    <location>
        <begin position="953"/>
        <end position="965"/>
    </location>
</feature>
<dbReference type="GO" id="GO:0005576">
    <property type="term" value="C:extracellular region"/>
    <property type="evidence" value="ECO:0007669"/>
    <property type="project" value="UniProtKB-SubCell"/>
</dbReference>
<feature type="region of interest" description="Disordered" evidence="7">
    <location>
        <begin position="714"/>
        <end position="738"/>
    </location>
</feature>
<evidence type="ECO:0000259" key="9">
    <source>
        <dbReference type="PROSITE" id="PS52012"/>
    </source>
</evidence>
<feature type="domain" description="CFEM" evidence="9">
    <location>
        <begin position="3"/>
        <end position="117"/>
    </location>
</feature>
<dbReference type="InterPro" id="IPR026992">
    <property type="entry name" value="DIOX_N"/>
</dbReference>
<dbReference type="InterPro" id="IPR027443">
    <property type="entry name" value="IPNS-like_sf"/>
</dbReference>
<dbReference type="InterPro" id="IPR032675">
    <property type="entry name" value="LRR_dom_sf"/>
</dbReference>
<feature type="compositionally biased region" description="Basic residues" evidence="7">
    <location>
        <begin position="683"/>
        <end position="692"/>
    </location>
</feature>
<dbReference type="EMBL" id="BABT02000032">
    <property type="protein sequence ID" value="GAA94312.1"/>
    <property type="molecule type" value="Genomic_DNA"/>
</dbReference>
<dbReference type="eggNOG" id="KOG0143">
    <property type="taxonomic scope" value="Eukaryota"/>
</dbReference>
<dbReference type="Pfam" id="PF14226">
    <property type="entry name" value="DIOX_N"/>
    <property type="match status" value="1"/>
</dbReference>
<dbReference type="InterPro" id="IPR044861">
    <property type="entry name" value="IPNS-like_FE2OG_OXY"/>
</dbReference>
<feature type="signal peptide" evidence="8">
    <location>
        <begin position="1"/>
        <end position="22"/>
    </location>
</feature>
<dbReference type="SUPFAM" id="SSF52058">
    <property type="entry name" value="L domain-like"/>
    <property type="match status" value="1"/>
</dbReference>
<dbReference type="GO" id="GO:1902412">
    <property type="term" value="P:regulation of mitotic cytokinesis"/>
    <property type="evidence" value="ECO:0007669"/>
    <property type="project" value="TreeGrafter"/>
</dbReference>
<dbReference type="Pfam" id="PF13855">
    <property type="entry name" value="LRR_8"/>
    <property type="match status" value="1"/>
</dbReference>
<evidence type="ECO:0000256" key="8">
    <source>
        <dbReference type="SAM" id="SignalP"/>
    </source>
</evidence>
<dbReference type="Pfam" id="PF05730">
    <property type="entry name" value="CFEM"/>
    <property type="match status" value="1"/>
</dbReference>
<keyword evidence="5" id="KW-0677">Repeat</keyword>
<evidence type="ECO:0000256" key="3">
    <source>
        <dbReference type="ARBA" id="ARBA00022614"/>
    </source>
</evidence>
<dbReference type="PROSITE" id="PS51450">
    <property type="entry name" value="LRR"/>
    <property type="match status" value="4"/>
</dbReference>
<name>G7DUQ2_MIXOS</name>
<feature type="compositionally biased region" description="Acidic residues" evidence="7">
    <location>
        <begin position="631"/>
        <end position="645"/>
    </location>
</feature>
<dbReference type="InterPro" id="IPR025875">
    <property type="entry name" value="Leu-rich_rpt_4"/>
</dbReference>
<dbReference type="OrthoDB" id="288590at2759"/>
<comment type="caution">
    <text evidence="10">The sequence shown here is derived from an EMBL/GenBank/DDBJ whole genome shotgun (WGS) entry which is preliminary data.</text>
</comment>
<dbReference type="PROSITE" id="PS52012">
    <property type="entry name" value="CFEM"/>
    <property type="match status" value="1"/>
</dbReference>
<feature type="compositionally biased region" description="Polar residues" evidence="7">
    <location>
        <begin position="753"/>
        <end position="771"/>
    </location>
</feature>
<keyword evidence="2" id="KW-0964">Secreted</keyword>
<dbReference type="Pfam" id="PF12799">
    <property type="entry name" value="LRR_4"/>
    <property type="match status" value="1"/>
</dbReference>
<feature type="region of interest" description="Disordered" evidence="7">
    <location>
        <begin position="221"/>
        <end position="244"/>
    </location>
</feature>
<feature type="region of interest" description="Disordered" evidence="7">
    <location>
        <begin position="831"/>
        <end position="901"/>
    </location>
</feature>
<evidence type="ECO:0000313" key="10">
    <source>
        <dbReference type="EMBL" id="GAA94312.1"/>
    </source>
</evidence>
<evidence type="ECO:0000256" key="5">
    <source>
        <dbReference type="ARBA" id="ARBA00022737"/>
    </source>
</evidence>
<comment type="subcellular location">
    <subcellularLocation>
        <location evidence="1">Secreted</location>
    </subcellularLocation>
</comment>
<dbReference type="InterPro" id="IPR001611">
    <property type="entry name" value="Leu-rich_rpt"/>
</dbReference>
<feature type="compositionally biased region" description="Acidic residues" evidence="7">
    <location>
        <begin position="932"/>
        <end position="949"/>
    </location>
</feature>
<evidence type="ECO:0000256" key="2">
    <source>
        <dbReference type="ARBA" id="ARBA00022525"/>
    </source>
</evidence>
<dbReference type="SMART" id="SM00369">
    <property type="entry name" value="LRR_TYP"/>
    <property type="match status" value="6"/>
</dbReference>
<dbReference type="Proteomes" id="UP000009131">
    <property type="component" value="Unassembled WGS sequence"/>
</dbReference>
<dbReference type="PANTHER" id="PTHR47566">
    <property type="match status" value="1"/>
</dbReference>
<feature type="compositionally biased region" description="Low complexity" evidence="7">
    <location>
        <begin position="221"/>
        <end position="239"/>
    </location>
</feature>
<sequence>MMQIYAALLTIVAALTVIKGQAISLGTEPTCVSQCYVTSAPYVTGCNSQDQSCLCQNDSFGSIMTDCFNKTCTSTQDQNSGMTYLQNLCKTANTTQAGLSTVTMTATTSIPTTVMQTSTLAGSAITQAPVPAVVTSVLERVHPSTLAAAAPSASPVAVSSNGWQSDARMEALGEAWPDAEAATPPLPADLLHRGLEASESTAPVELDCGSIKVLDTFHSRAGQASTPSSTGSSSKQVSPDVRPTARFDGVGSAYSSVIFKSQAPNVELERIAQALRVGQNETASDFASSGTSAPDLKRMFAPPSLPATAVATLELSLGKEPVGEEALNSLQETNNDSMVSMITVVPLVPDTPARDESGDVTQLATSQPADGPIAKPADDSLPLAAEDSLPLAAEEVAAKPSLRFPHLSAPAPHASAFSFESPMRGRIFTWRNMPHMSAAFTGKAVDLASSPSVRTTISAPELSPGSFSSSEESSELVTSMRQEENIRRNSHDVKHLESGTAAAAVAPPPAPVPMRTYVSMAASAAANMTTPGREQVPRHVERELSAALKPLALSAPPTPHAPLDSAPPSKVQLQMFGMNMDTITQTKLEGVLEVIDTSFFDSTDHPDDLESQGSEAGTDEQIVEETKWEESFVEDSVDYDDLEGEGDSRSLSIRNRSRKRVRLSPRSERGSSSPDESQSRSQSRSRSRRSLQARKSDVRDHGKAAKQLFAHLQAKHNDPMARSSSVSVSGDSVKGGTCGSASSYNWATGSSSVAASSQRHVSASSYSQLSATHEEPQEGSEGKSISATSDVQTTQLPVCTPVPTTVRNLARPGIQRVGATPLPERLQARISKRQSTPPDGADQSDSLSSPTSPMPSPSAAHERGQPPVLQVSAQSRVPGLTTIRPEEAGPHLAASQHGRMVYDSDRQRWINLVRMKQSIASSGLQQSLVERAEDDAEDSGTSEDEDVFGDTDSAPSPSAAYQETTGSEVAVAEAAPANDADDGASDVEESPLTLFKAIHSPVIAGQYAAPTSEPIAPVKESTPNSQRRPALKSRTNIPALSHMTPLEHRFAGTPRSVSWSDVKDDSRVHLNLSKDLTEVSAKAAELRRLAVVSGDAQEDALFSRAIERAGIAEISILPASINGFTVQTLRQPDPVLQSALLACESDKAKWSTSKTLVLRQRALASVGDLHEHMPALEQADVSRNKLESVLGLPNSARCLLVDHNLFRTTHSFAHLIHLERLDLSHNSLTSLEGLAQLPHLRELKADNNRLQSLDALFSLSGLARLSLRSNKLAEIRVPKRTWRHLEMLALSNNAITTVEGLDTCWRLSMLDLDHNKMKSFAPASAIPSMRVLRIAHNRLRSFDVAALPNLSKIYVDGNHLDEISNIHQLRRLSMLSICDQTDAVLTLTSSTIRDLTRLCLRGNAITNSLPSTPLYSLTMLDLSACQLVELPADFASVVPNCRSLNLAHNFIQDLSPLDGLARLQHLSIVGLRVNSCRGIVSALSTMPELESLDARLNPCTLAFYATTIEGSTRRDVETAWQTADARYRKTLPDIYYVKRMTYRAAILQTCPRMDRLDNLPVSATERTKLERLVSGVVGKQSAGNDETLAKELTTSAVDLGFLYLVGVPQDEEQVIRQMFALSRRFFSASLPDKQQYSMELTRNNLGYSCVGGEVLDKQTPDADFKEVFNIATSIDGQKQALPGSIQEELDTIKKFQSICFALCHRLLALLERGLGLEQGIFTDHHTIAGNPSVLRLLHYPPSSERSTELRDHWIDVPVLDHAILVNVADALEFWTNGTVKSTIHRVLVPQDSPGLDRYSIAWFHQPDDKAILKNVMQSSTSGLRKPSLAELSRMEAKGVAPGEVLTAKEHLWRRLGSTHGHLKAAATN</sequence>
<reference evidence="10 11" key="2">
    <citation type="journal article" date="2012" name="Open Biol.">
        <title>Characteristics of nucleosomes and linker DNA regions on the genome of the basidiomycete Mixia osmundae revealed by mono- and dinucleosome mapping.</title>
        <authorList>
            <person name="Nishida H."/>
            <person name="Kondo S."/>
            <person name="Matsumoto T."/>
            <person name="Suzuki Y."/>
            <person name="Yoshikawa H."/>
            <person name="Taylor T.D."/>
            <person name="Sugiyama J."/>
        </authorList>
    </citation>
    <scope>NUCLEOTIDE SEQUENCE [LARGE SCALE GENOMIC DNA]</scope>
    <source>
        <strain evidence="11">CBS 9802 / IAM 14324 / JCM 22182 / KY 12970</strain>
    </source>
</reference>
<evidence type="ECO:0000313" key="11">
    <source>
        <dbReference type="Proteomes" id="UP000009131"/>
    </source>
</evidence>
<gene>
    <name evidence="10" type="primary">Mo00961</name>
    <name evidence="10" type="ORF">E5Q_00961</name>
</gene>
<feature type="region of interest" description="Disordered" evidence="7">
    <location>
        <begin position="930"/>
        <end position="968"/>
    </location>
</feature>
<proteinExistence type="predicted"/>
<keyword evidence="11" id="KW-1185">Reference proteome</keyword>
<evidence type="ECO:0000256" key="6">
    <source>
        <dbReference type="ARBA" id="ARBA00023157"/>
    </source>
</evidence>
<reference evidence="10 11" key="1">
    <citation type="journal article" date="2011" name="J. Gen. Appl. Microbiol.">
        <title>Draft genome sequencing of the enigmatic basidiomycete Mixia osmundae.</title>
        <authorList>
            <person name="Nishida H."/>
            <person name="Nagatsuka Y."/>
            <person name="Sugiyama J."/>
        </authorList>
    </citation>
    <scope>NUCLEOTIDE SEQUENCE [LARGE SCALE GENOMIC DNA]</scope>
    <source>
        <strain evidence="11">CBS 9802 / IAM 14324 / JCM 22182 / KY 12970</strain>
    </source>
</reference>
<dbReference type="GO" id="GO:0061499">
    <property type="term" value="C:outer plaque of mitotic spindle pole body"/>
    <property type="evidence" value="ECO:0007669"/>
    <property type="project" value="TreeGrafter"/>
</dbReference>
<dbReference type="Gene3D" id="3.80.10.10">
    <property type="entry name" value="Ribonuclease Inhibitor"/>
    <property type="match status" value="3"/>
</dbReference>
<dbReference type="InterPro" id="IPR008427">
    <property type="entry name" value="Extracellular_membr_CFEM_dom"/>
</dbReference>
<dbReference type="InterPro" id="IPR003591">
    <property type="entry name" value="Leu-rich_rpt_typical-subtyp"/>
</dbReference>
<dbReference type="HOGENOM" id="CLU_236491_0_0_1"/>
<feature type="compositionally biased region" description="Polar residues" evidence="7">
    <location>
        <begin position="783"/>
        <end position="799"/>
    </location>
</feature>
<keyword evidence="3" id="KW-0433">Leucine-rich repeat</keyword>
<feature type="region of interest" description="Disordered" evidence="7">
    <location>
        <begin position="601"/>
        <end position="702"/>
    </location>
</feature>
<protein>
    <recommendedName>
        <fullName evidence="9">CFEM domain-containing protein</fullName>
    </recommendedName>
</protein>
<feature type="region of interest" description="Disordered" evidence="7">
    <location>
        <begin position="351"/>
        <end position="375"/>
    </location>
</feature>
<feature type="compositionally biased region" description="Polar residues" evidence="7">
    <location>
        <begin position="359"/>
        <end position="368"/>
    </location>
</feature>
<accession>G7DUQ2</accession>
<dbReference type="STRING" id="764103.G7DUQ2"/>
<dbReference type="Pfam" id="PF03171">
    <property type="entry name" value="2OG-FeII_Oxy"/>
    <property type="match status" value="1"/>
</dbReference>
<dbReference type="InParanoid" id="G7DUQ2"/>
<evidence type="ECO:0000256" key="1">
    <source>
        <dbReference type="ARBA" id="ARBA00004613"/>
    </source>
</evidence>
<dbReference type="InterPro" id="IPR052574">
    <property type="entry name" value="CDIRP"/>
</dbReference>
<keyword evidence="6" id="KW-1015">Disulfide bond</keyword>
<dbReference type="GO" id="GO:0035591">
    <property type="term" value="F:signaling adaptor activity"/>
    <property type="evidence" value="ECO:0007669"/>
    <property type="project" value="TreeGrafter"/>
</dbReference>
<organism evidence="10 11">
    <name type="scientific">Mixia osmundae (strain CBS 9802 / IAM 14324 / JCM 22182 / KY 12970)</name>
    <dbReference type="NCBI Taxonomy" id="764103"/>
    <lineage>
        <taxon>Eukaryota</taxon>
        <taxon>Fungi</taxon>
        <taxon>Dikarya</taxon>
        <taxon>Basidiomycota</taxon>
        <taxon>Pucciniomycotina</taxon>
        <taxon>Mixiomycetes</taxon>
        <taxon>Mixiales</taxon>
        <taxon>Mixiaceae</taxon>
        <taxon>Mixia</taxon>
    </lineage>
</organism>
<feature type="compositionally biased region" description="Low complexity" evidence="7">
    <location>
        <begin position="670"/>
        <end position="682"/>
    </location>
</feature>
<evidence type="ECO:0000256" key="7">
    <source>
        <dbReference type="SAM" id="MobiDB-lite"/>
    </source>
</evidence>
<feature type="region of interest" description="Disordered" evidence="7">
    <location>
        <begin position="753"/>
        <end position="799"/>
    </location>
</feature>
<dbReference type="PANTHER" id="PTHR47566:SF1">
    <property type="entry name" value="PROTEIN NUD1"/>
    <property type="match status" value="1"/>
</dbReference>
<dbReference type="GO" id="GO:0031028">
    <property type="term" value="P:septation initiation signaling"/>
    <property type="evidence" value="ECO:0007669"/>
    <property type="project" value="TreeGrafter"/>
</dbReference>
<evidence type="ECO:0000256" key="4">
    <source>
        <dbReference type="ARBA" id="ARBA00022729"/>
    </source>
</evidence>
<dbReference type="SUPFAM" id="SSF51197">
    <property type="entry name" value="Clavaminate synthase-like"/>
    <property type="match status" value="1"/>
</dbReference>
<dbReference type="SMART" id="SM00365">
    <property type="entry name" value="LRR_SD22"/>
    <property type="match status" value="3"/>
</dbReference>